<protein>
    <submittedName>
        <fullName evidence="1">Uncharacterized protein</fullName>
    </submittedName>
</protein>
<proteinExistence type="predicted"/>
<organism evidence="1 2">
    <name type="scientific">Paenibacillus sepulcri</name>
    <dbReference type="NCBI Taxonomy" id="359917"/>
    <lineage>
        <taxon>Bacteria</taxon>
        <taxon>Bacillati</taxon>
        <taxon>Bacillota</taxon>
        <taxon>Bacilli</taxon>
        <taxon>Bacillales</taxon>
        <taxon>Paenibacillaceae</taxon>
        <taxon>Paenibacillus</taxon>
    </lineage>
</organism>
<gene>
    <name evidence="1" type="ORF">K0U00_31190</name>
</gene>
<sequence>MKSRISYRSLAAKWLVFFIILSCYPVGTMTGFAAQPASGTVSVDPVPGLQNGQRSDFIMGADVSELYELEKAGRKFYDTDGTEM</sequence>
<name>A0ABS7CC54_9BACL</name>
<comment type="caution">
    <text evidence="1">The sequence shown here is derived from an EMBL/GenBank/DDBJ whole genome shotgun (WGS) entry which is preliminary data.</text>
</comment>
<dbReference type="Proteomes" id="UP001519887">
    <property type="component" value="Unassembled WGS sequence"/>
</dbReference>
<keyword evidence="2" id="KW-1185">Reference proteome</keyword>
<dbReference type="EMBL" id="JAHZIK010001227">
    <property type="protein sequence ID" value="MBW7458516.1"/>
    <property type="molecule type" value="Genomic_DNA"/>
</dbReference>
<evidence type="ECO:0000313" key="1">
    <source>
        <dbReference type="EMBL" id="MBW7458516.1"/>
    </source>
</evidence>
<accession>A0ABS7CC54</accession>
<reference evidence="1 2" key="1">
    <citation type="submission" date="2021-07" db="EMBL/GenBank/DDBJ databases">
        <title>Paenibacillus radiodurans sp. nov., isolated from the southeastern edge of Tengger Desert.</title>
        <authorList>
            <person name="Zhang G."/>
        </authorList>
    </citation>
    <scope>NUCLEOTIDE SEQUENCE [LARGE SCALE GENOMIC DNA]</scope>
    <source>
        <strain evidence="1 2">CCM 7311</strain>
    </source>
</reference>
<dbReference type="Gene3D" id="3.20.20.80">
    <property type="entry name" value="Glycosidases"/>
    <property type="match status" value="1"/>
</dbReference>
<feature type="non-terminal residue" evidence="1">
    <location>
        <position position="84"/>
    </location>
</feature>
<evidence type="ECO:0000313" key="2">
    <source>
        <dbReference type="Proteomes" id="UP001519887"/>
    </source>
</evidence>